<feature type="domain" description="Conserved hypothetical protein CHP02391" evidence="1">
    <location>
        <begin position="105"/>
        <end position="219"/>
    </location>
</feature>
<reference evidence="2 3" key="1">
    <citation type="journal article" date="2017" name="Nat. Commun.">
        <title>In situ click chemistry generation of cyclooxygenase-2 inhibitors.</title>
        <authorList>
            <person name="Bhardwaj A."/>
            <person name="Kaur J."/>
            <person name="Wuest M."/>
            <person name="Wuest F."/>
        </authorList>
    </citation>
    <scope>NUCLEOTIDE SEQUENCE [LARGE SCALE GENOMIC DNA]</scope>
    <source>
        <strain evidence="2">S2_018_000_R2_106</strain>
    </source>
</reference>
<gene>
    <name evidence="2" type="ORF">DI628_03850</name>
</gene>
<comment type="caution">
    <text evidence="2">The sequence shown here is derived from an EMBL/GenBank/DDBJ whole genome shotgun (WGS) entry which is preliminary data.</text>
</comment>
<dbReference type="AlphaFoldDB" id="A0A6N4RCL5"/>
<dbReference type="InterPro" id="IPR012654">
    <property type="entry name" value="CHP02391"/>
</dbReference>
<accession>A0A6N4RCL5</accession>
<evidence type="ECO:0000259" key="1">
    <source>
        <dbReference type="Pfam" id="PF09509"/>
    </source>
</evidence>
<dbReference type="EMBL" id="VAFM01000001">
    <property type="protein sequence ID" value="TKW61765.1"/>
    <property type="molecule type" value="Genomic_DNA"/>
</dbReference>
<proteinExistence type="predicted"/>
<evidence type="ECO:0000313" key="3">
    <source>
        <dbReference type="Proteomes" id="UP000320948"/>
    </source>
</evidence>
<evidence type="ECO:0000313" key="2">
    <source>
        <dbReference type="EMBL" id="TKW61765.1"/>
    </source>
</evidence>
<dbReference type="Pfam" id="PF09509">
    <property type="entry name" value="Hypoth_Ymh"/>
    <property type="match status" value="1"/>
</dbReference>
<sequence length="228" mass="25831">MPVDRTALKSAYAILKGLDKVNVRGWEPREIGDDFEAAITSVEGALGEKMPRLHLPNSAYSENRQRIDSDIVRLKLCQTLSFLEVIHNLSQELIEIGTLFNSIQDEELRNRCADLLSARDHFDRAINQATLVLEDRIRRKSNNKDGLTGTPLVNKVLNTDLSKTVLKLSNDEGEHEGFCHIIRGIMGAFRNETHHHVTERFSREDALKVCSFIDNILKIISNSEVVRT</sequence>
<organism evidence="2 3">
    <name type="scientific">Blastochloris viridis</name>
    <name type="common">Rhodopseudomonas viridis</name>
    <dbReference type="NCBI Taxonomy" id="1079"/>
    <lineage>
        <taxon>Bacteria</taxon>
        <taxon>Pseudomonadati</taxon>
        <taxon>Pseudomonadota</taxon>
        <taxon>Alphaproteobacteria</taxon>
        <taxon>Hyphomicrobiales</taxon>
        <taxon>Blastochloridaceae</taxon>
        <taxon>Blastochloris</taxon>
    </lineage>
</organism>
<dbReference type="Proteomes" id="UP000320948">
    <property type="component" value="Unassembled WGS sequence"/>
</dbReference>
<protein>
    <recommendedName>
        <fullName evidence="1">Conserved hypothetical protein CHP02391 domain-containing protein</fullName>
    </recommendedName>
</protein>
<name>A0A6N4RCL5_BLAVI</name>